<evidence type="ECO:0000256" key="1">
    <source>
        <dbReference type="ARBA" id="ARBA00001946"/>
    </source>
</evidence>
<evidence type="ECO:0000256" key="11">
    <source>
        <dbReference type="HAMAP-Rule" id="MF_01635"/>
    </source>
</evidence>
<evidence type="ECO:0000313" key="13">
    <source>
        <dbReference type="EMBL" id="GMG86099.1"/>
    </source>
</evidence>
<evidence type="ECO:0000313" key="14">
    <source>
        <dbReference type="Proteomes" id="UP001224392"/>
    </source>
</evidence>
<dbReference type="PROSITE" id="PS00943">
    <property type="entry name" value="UBIA"/>
    <property type="match status" value="1"/>
</dbReference>
<evidence type="ECO:0000256" key="8">
    <source>
        <dbReference type="ARBA" id="ARBA00022692"/>
    </source>
</evidence>
<evidence type="ECO:0000256" key="10">
    <source>
        <dbReference type="ARBA" id="ARBA00023136"/>
    </source>
</evidence>
<dbReference type="PANTHER" id="PTHR11048:SF28">
    <property type="entry name" value="4-HYDROXYBENZOATE POLYPRENYLTRANSFERASE, MITOCHONDRIAL"/>
    <property type="match status" value="1"/>
</dbReference>
<dbReference type="HAMAP" id="MF_01635">
    <property type="entry name" value="UbiA"/>
    <property type="match status" value="1"/>
</dbReference>
<accession>A0ABQ6LVJ0</accession>
<sequence>MITQQISRRWPQLVPFWQLMRMDRPIGTLLLLWPTWWALWLAEGGLPSLHLFVVFTLGVILMRAAGCILNDYADRNLDGHVERTRNRPLATGAIRPRDALLLCGALLLLALLLVLTTNTLTIQLAFGAFALAATYPYMKRHTHLPQIVLGAAFSMGIVMAFAASRGTVPPEAWLLFSANLLWTTAYDTFYAMVDRDDDLKIGIRSTAILFGDMDRAMTASLQGLTLFTLYLAGTRFELSWPWYLGLLAAALLFAWQQWLVRNRERDACFQAFLNNNYVGLVIFLGILGHYLVA</sequence>
<dbReference type="EMBL" id="BSYJ01000001">
    <property type="protein sequence ID" value="GMG86099.1"/>
    <property type="molecule type" value="Genomic_DNA"/>
</dbReference>
<feature type="transmembrane region" description="Helical" evidence="11">
    <location>
        <begin position="172"/>
        <end position="193"/>
    </location>
</feature>
<dbReference type="Pfam" id="PF01040">
    <property type="entry name" value="UbiA"/>
    <property type="match status" value="1"/>
</dbReference>
<organism evidence="13 14">
    <name type="scientific">Biformimicrobium ophioploci</name>
    <dbReference type="NCBI Taxonomy" id="3036711"/>
    <lineage>
        <taxon>Bacteria</taxon>
        <taxon>Pseudomonadati</taxon>
        <taxon>Pseudomonadota</taxon>
        <taxon>Gammaproteobacteria</taxon>
        <taxon>Cellvibrionales</taxon>
        <taxon>Microbulbiferaceae</taxon>
        <taxon>Biformimicrobium</taxon>
    </lineage>
</organism>
<comment type="pathway">
    <text evidence="11">Cofactor biosynthesis; ubiquinone biosynthesis.</text>
</comment>
<keyword evidence="8 11" id="KW-0812">Transmembrane</keyword>
<keyword evidence="10 11" id="KW-0472">Membrane</keyword>
<comment type="cofactor">
    <cofactor evidence="1 11">
        <name>Mg(2+)</name>
        <dbReference type="ChEBI" id="CHEBI:18420"/>
    </cofactor>
</comment>
<dbReference type="Gene3D" id="1.10.357.140">
    <property type="entry name" value="UbiA prenyltransferase"/>
    <property type="match status" value="1"/>
</dbReference>
<comment type="subcellular location">
    <subcellularLocation>
        <location evidence="11">Cell inner membrane</location>
        <topology evidence="11">Multi-pass membrane protein</topology>
    </subcellularLocation>
    <subcellularLocation>
        <location evidence="2">Membrane</location>
        <topology evidence="2">Multi-pass membrane protein</topology>
    </subcellularLocation>
</comment>
<feature type="transmembrane region" description="Helical" evidence="11">
    <location>
        <begin position="94"/>
        <end position="114"/>
    </location>
</feature>
<dbReference type="InterPro" id="IPR044878">
    <property type="entry name" value="UbiA_sf"/>
</dbReference>
<evidence type="ECO:0000256" key="3">
    <source>
        <dbReference type="ARBA" id="ARBA00005985"/>
    </source>
</evidence>
<keyword evidence="5 11" id="KW-0997">Cell inner membrane</keyword>
<dbReference type="InterPro" id="IPR006370">
    <property type="entry name" value="HB_polyprenyltransferase-like"/>
</dbReference>
<comment type="catalytic activity">
    <reaction evidence="11">
        <text>all-trans-octaprenyl diphosphate + 4-hydroxybenzoate = 4-hydroxy-3-(all-trans-octaprenyl)benzoate + diphosphate</text>
        <dbReference type="Rhea" id="RHEA:27782"/>
        <dbReference type="ChEBI" id="CHEBI:1617"/>
        <dbReference type="ChEBI" id="CHEBI:17879"/>
        <dbReference type="ChEBI" id="CHEBI:33019"/>
        <dbReference type="ChEBI" id="CHEBI:57711"/>
        <dbReference type="EC" id="2.5.1.39"/>
    </reaction>
</comment>
<dbReference type="InterPro" id="IPR000537">
    <property type="entry name" value="UbiA_prenyltransferase"/>
</dbReference>
<dbReference type="EC" id="2.5.1.39" evidence="11 12"/>
<feature type="transmembrane region" description="Helical" evidence="11">
    <location>
        <begin position="147"/>
        <end position="166"/>
    </location>
</feature>
<dbReference type="CDD" id="cd13959">
    <property type="entry name" value="PT_UbiA_COQ2"/>
    <property type="match status" value="1"/>
</dbReference>
<dbReference type="Proteomes" id="UP001224392">
    <property type="component" value="Unassembled WGS sequence"/>
</dbReference>
<keyword evidence="14" id="KW-1185">Reference proteome</keyword>
<gene>
    <name evidence="11 13" type="primary">ubiA</name>
    <name evidence="13" type="ORF">MNKW57_04200</name>
</gene>
<name>A0ABQ6LVJ0_9GAMM</name>
<feature type="transmembrane region" description="Helical" evidence="11">
    <location>
        <begin position="240"/>
        <end position="260"/>
    </location>
</feature>
<feature type="transmembrane region" description="Helical" evidence="11">
    <location>
        <begin position="48"/>
        <end position="73"/>
    </location>
</feature>
<keyword evidence="9 11" id="KW-1133">Transmembrane helix</keyword>
<reference evidence="13 14" key="1">
    <citation type="submission" date="2023-04" db="EMBL/GenBank/DDBJ databases">
        <title>Marinobulbifer ophiurae gen. nov., sp. Nov., isolate from tissue of brittle star Ophioplocus japonicus.</title>
        <authorList>
            <person name="Kawano K."/>
            <person name="Sawayama S."/>
            <person name="Nakagawa S."/>
        </authorList>
    </citation>
    <scope>NUCLEOTIDE SEQUENCE [LARGE SCALE GENOMIC DNA]</scope>
    <source>
        <strain evidence="13 14">NKW57</strain>
    </source>
</reference>
<keyword evidence="6 11" id="KW-0808">Transferase</keyword>
<evidence type="ECO:0000256" key="5">
    <source>
        <dbReference type="ARBA" id="ARBA00022519"/>
    </source>
</evidence>
<evidence type="ECO:0000256" key="6">
    <source>
        <dbReference type="ARBA" id="ARBA00022679"/>
    </source>
</evidence>
<feature type="transmembrane region" description="Helical" evidence="11">
    <location>
        <begin position="26"/>
        <end position="42"/>
    </location>
</feature>
<feature type="transmembrane region" description="Helical" evidence="11">
    <location>
        <begin position="272"/>
        <end position="292"/>
    </location>
</feature>
<comment type="function">
    <text evidence="11">Catalyzes the prenylation of para-hydroxybenzoate (PHB) with an all-trans polyprenyl group. Mediates the second step in the final reaction sequence of ubiquinone-8 (UQ-8) biosynthesis, which is the condensation of the polyisoprenoid side chain with PHB, generating the first membrane-bound Q intermediate 3-octaprenyl-4-hydroxybenzoate.</text>
</comment>
<dbReference type="InterPro" id="IPR039653">
    <property type="entry name" value="Prenyltransferase"/>
</dbReference>
<comment type="caution">
    <text evidence="13">The sequence shown here is derived from an EMBL/GenBank/DDBJ whole genome shotgun (WGS) entry which is preliminary data.</text>
</comment>
<keyword evidence="7 11" id="KW-0831">Ubiquinone biosynthesis</keyword>
<dbReference type="NCBIfam" id="TIGR01474">
    <property type="entry name" value="ubiA_proteo"/>
    <property type="match status" value="1"/>
</dbReference>
<evidence type="ECO:0000256" key="12">
    <source>
        <dbReference type="NCBIfam" id="TIGR01474"/>
    </source>
</evidence>
<dbReference type="PANTHER" id="PTHR11048">
    <property type="entry name" value="PRENYLTRANSFERASES"/>
    <property type="match status" value="1"/>
</dbReference>
<evidence type="ECO:0000256" key="2">
    <source>
        <dbReference type="ARBA" id="ARBA00004141"/>
    </source>
</evidence>
<dbReference type="Gene3D" id="1.20.120.1780">
    <property type="entry name" value="UbiA prenyltransferase"/>
    <property type="match status" value="1"/>
</dbReference>
<keyword evidence="11" id="KW-0460">Magnesium</keyword>
<evidence type="ECO:0000256" key="7">
    <source>
        <dbReference type="ARBA" id="ARBA00022688"/>
    </source>
</evidence>
<evidence type="ECO:0000256" key="9">
    <source>
        <dbReference type="ARBA" id="ARBA00022989"/>
    </source>
</evidence>
<evidence type="ECO:0000256" key="4">
    <source>
        <dbReference type="ARBA" id="ARBA00022475"/>
    </source>
</evidence>
<comment type="similarity">
    <text evidence="3 11">Belongs to the UbiA prenyltransferase family.</text>
</comment>
<protein>
    <recommendedName>
        <fullName evidence="11 12">4-hydroxybenzoate octaprenyltransferase</fullName>
        <ecNumber evidence="11 12">2.5.1.39</ecNumber>
    </recommendedName>
    <alternativeName>
        <fullName evidence="11">4-HB polyprenyltransferase</fullName>
    </alternativeName>
</protein>
<dbReference type="InterPro" id="IPR030470">
    <property type="entry name" value="UbiA_prenylTrfase_CS"/>
</dbReference>
<dbReference type="RefSeq" id="WP_285762609.1">
    <property type="nucleotide sequence ID" value="NZ_BSYJ01000001.1"/>
</dbReference>
<proteinExistence type="inferred from homology"/>
<keyword evidence="4 11" id="KW-1003">Cell membrane</keyword>